<accession>A0A6I6JJN4</accession>
<organism evidence="2 3">
    <name type="scientific">Maribellus comscasis</name>
    <dbReference type="NCBI Taxonomy" id="2681766"/>
    <lineage>
        <taxon>Bacteria</taxon>
        <taxon>Pseudomonadati</taxon>
        <taxon>Bacteroidota</taxon>
        <taxon>Bacteroidia</taxon>
        <taxon>Marinilabiliales</taxon>
        <taxon>Prolixibacteraceae</taxon>
        <taxon>Maribellus</taxon>
    </lineage>
</organism>
<name>A0A6I6JJN4_9BACT</name>
<dbReference type="InterPro" id="IPR036291">
    <property type="entry name" value="NAD(P)-bd_dom_sf"/>
</dbReference>
<dbReference type="CDD" id="cd05269">
    <property type="entry name" value="TMR_SDR_a"/>
    <property type="match status" value="1"/>
</dbReference>
<proteinExistence type="predicted"/>
<dbReference type="PANTHER" id="PTHR47129">
    <property type="entry name" value="QUINONE OXIDOREDUCTASE 2"/>
    <property type="match status" value="1"/>
</dbReference>
<protein>
    <submittedName>
        <fullName evidence="2">NAD(P)H-binding protein</fullName>
    </submittedName>
</protein>
<evidence type="ECO:0000313" key="3">
    <source>
        <dbReference type="Proteomes" id="UP000428260"/>
    </source>
</evidence>
<keyword evidence="3" id="KW-1185">Reference proteome</keyword>
<dbReference type="Gene3D" id="3.90.25.10">
    <property type="entry name" value="UDP-galactose 4-epimerase, domain 1"/>
    <property type="match status" value="1"/>
</dbReference>
<dbReference type="AlphaFoldDB" id="A0A6I6JJN4"/>
<dbReference type="InterPro" id="IPR008030">
    <property type="entry name" value="NmrA-like"/>
</dbReference>
<gene>
    <name evidence="2" type="ORF">GM418_05195</name>
</gene>
<dbReference type="SUPFAM" id="SSF51735">
    <property type="entry name" value="NAD(P)-binding Rossmann-fold domains"/>
    <property type="match status" value="1"/>
</dbReference>
<sequence length="290" mass="32120">MSKILITGATGNLGKQTLQSLVSKTDVSNLAALVRDESKATDLKELGIEIRVGNYDDIASLTSAFHGIDKLFFVSASDIEKRLPQHKNVLEAAKENSVEHIVYTSFVRKNETDSSPIAAVAKAHIYSEEFLLESGIDYTILRNTLYMEFAPYFMGDKVLENRMVYLPSGDGKVAFLLRSEMAEIAANILTSEGHENKTYTLSSEEAFSYADIAKIISKISEKDIKFVSPPVDEFVQTMHKAGVPEEMIGMSVGFARAIQQGEFEATNPEISKLLGRKVVTIEEFLKQVYA</sequence>
<evidence type="ECO:0000259" key="1">
    <source>
        <dbReference type="Pfam" id="PF05368"/>
    </source>
</evidence>
<dbReference type="EMBL" id="CP046401">
    <property type="protein sequence ID" value="QGY43075.1"/>
    <property type="molecule type" value="Genomic_DNA"/>
</dbReference>
<dbReference type="PANTHER" id="PTHR47129:SF1">
    <property type="entry name" value="NMRA-LIKE DOMAIN-CONTAINING PROTEIN"/>
    <property type="match status" value="1"/>
</dbReference>
<dbReference type="Proteomes" id="UP000428260">
    <property type="component" value="Chromosome"/>
</dbReference>
<dbReference type="Pfam" id="PF05368">
    <property type="entry name" value="NmrA"/>
    <property type="match status" value="1"/>
</dbReference>
<dbReference type="RefSeq" id="WP_158863844.1">
    <property type="nucleotide sequence ID" value="NZ_CP046401.1"/>
</dbReference>
<reference evidence="2 3" key="1">
    <citation type="submission" date="2019-11" db="EMBL/GenBank/DDBJ databases">
        <authorList>
            <person name="Zheng R.K."/>
            <person name="Sun C.M."/>
        </authorList>
    </citation>
    <scope>NUCLEOTIDE SEQUENCE [LARGE SCALE GENOMIC DNA]</scope>
    <source>
        <strain evidence="2 3">WC007</strain>
    </source>
</reference>
<feature type="domain" description="NmrA-like" evidence="1">
    <location>
        <begin position="2"/>
        <end position="285"/>
    </location>
</feature>
<evidence type="ECO:0000313" key="2">
    <source>
        <dbReference type="EMBL" id="QGY43075.1"/>
    </source>
</evidence>
<dbReference type="Gene3D" id="3.40.50.720">
    <property type="entry name" value="NAD(P)-binding Rossmann-like Domain"/>
    <property type="match status" value="1"/>
</dbReference>
<dbReference type="KEGG" id="mcos:GM418_05195"/>
<dbReference type="InterPro" id="IPR052718">
    <property type="entry name" value="NmrA-type_oxidoreductase"/>
</dbReference>